<gene>
    <name evidence="1" type="ORF">SLS60_008914</name>
</gene>
<reference evidence="1 2" key="1">
    <citation type="submission" date="2024-02" db="EMBL/GenBank/DDBJ databases">
        <title>De novo assembly and annotation of 12 fungi associated with fruit tree decline syndrome in Ontario, Canada.</title>
        <authorList>
            <person name="Sulman M."/>
            <person name="Ellouze W."/>
            <person name="Ilyukhin E."/>
        </authorList>
    </citation>
    <scope>NUCLEOTIDE SEQUENCE [LARGE SCALE GENOMIC DNA]</scope>
    <source>
        <strain evidence="1 2">M42-189</strain>
    </source>
</reference>
<organism evidence="1 2">
    <name type="scientific">Paraconiothyrium brasiliense</name>
    <dbReference type="NCBI Taxonomy" id="300254"/>
    <lineage>
        <taxon>Eukaryota</taxon>
        <taxon>Fungi</taxon>
        <taxon>Dikarya</taxon>
        <taxon>Ascomycota</taxon>
        <taxon>Pezizomycotina</taxon>
        <taxon>Dothideomycetes</taxon>
        <taxon>Pleosporomycetidae</taxon>
        <taxon>Pleosporales</taxon>
        <taxon>Massarineae</taxon>
        <taxon>Didymosphaeriaceae</taxon>
        <taxon>Paraconiothyrium</taxon>
    </lineage>
</organism>
<evidence type="ECO:0000313" key="1">
    <source>
        <dbReference type="EMBL" id="KAL1597330.1"/>
    </source>
</evidence>
<dbReference type="Proteomes" id="UP001521785">
    <property type="component" value="Unassembled WGS sequence"/>
</dbReference>
<keyword evidence="2" id="KW-1185">Reference proteome</keyword>
<accession>A0ABR3QYU8</accession>
<sequence>MTLNPAYMRAVASGWTGRKMNDSNMTAAGEMYAQEVLDLFNINNTLSEFNSPTYAGITIYALTLWAKYMPNDSVMGREGRRVLEEIWDLLASMYNPNLRNLAGPWDRSYGYDMNKYVGILSVYLWSILGEDAAFGGYKESPFYRAHADDLEIAPMVAILAPFHNSLISKSTIRKLTTVSDETLISRQAYAPPTDLELRNITTWVTPNLTIGGESFNQTHIGGAREDRSAWNPAVIQWKRNDGSVGWFNAYPSETAMAVEVTPNSLKLTYPNGNASSTFSFIVASNPIGGKRDINSVRDIEGLLLKVDGTVDVASPSISFCGLVGGTCDIIHGFEFWNITWSMPMNTTDVPSISFKVNLV</sequence>
<comment type="caution">
    <text evidence="1">The sequence shown here is derived from an EMBL/GenBank/DDBJ whole genome shotgun (WGS) entry which is preliminary data.</text>
</comment>
<dbReference type="PANTHER" id="PTHR40616:SF1">
    <property type="entry name" value="LINALOOL DEHYDRATASE_ISOMERASE DOMAIN-CONTAINING PROTEIN"/>
    <property type="match status" value="1"/>
</dbReference>
<evidence type="ECO:0000313" key="2">
    <source>
        <dbReference type="Proteomes" id="UP001521785"/>
    </source>
</evidence>
<name>A0ABR3QYU8_9PLEO</name>
<protein>
    <submittedName>
        <fullName evidence="1">Uncharacterized protein</fullName>
    </submittedName>
</protein>
<proteinExistence type="predicted"/>
<dbReference type="PANTHER" id="PTHR40616">
    <property type="entry name" value="LINALOOL DEHYDRATASE_ISOMERASE DOMAIN-CONTAINING PROTEIN"/>
    <property type="match status" value="1"/>
</dbReference>
<dbReference type="EMBL" id="JAKJXO020000013">
    <property type="protein sequence ID" value="KAL1597330.1"/>
    <property type="molecule type" value="Genomic_DNA"/>
</dbReference>